<evidence type="ECO:0000313" key="6">
    <source>
        <dbReference type="EMBL" id="HIV11341.1"/>
    </source>
</evidence>
<dbReference type="Pfam" id="PF01795">
    <property type="entry name" value="Methyltransf_5"/>
    <property type="match status" value="1"/>
</dbReference>
<keyword evidence="3 6" id="KW-0489">Methyltransferase</keyword>
<dbReference type="GO" id="GO:0005737">
    <property type="term" value="C:cytoplasm"/>
    <property type="evidence" value="ECO:0007669"/>
    <property type="project" value="TreeGrafter"/>
</dbReference>
<dbReference type="SUPFAM" id="SSF81799">
    <property type="entry name" value="Putative methyltransferase TM0872, insert domain"/>
    <property type="match status" value="1"/>
</dbReference>
<dbReference type="PANTHER" id="PTHR11265:SF0">
    <property type="entry name" value="12S RRNA N4-METHYLCYTIDINE METHYLTRANSFERASE"/>
    <property type="match status" value="1"/>
</dbReference>
<dbReference type="SUPFAM" id="SSF53335">
    <property type="entry name" value="S-adenosyl-L-methionine-dependent methyltransferases"/>
    <property type="match status" value="1"/>
</dbReference>
<evidence type="ECO:0000256" key="5">
    <source>
        <dbReference type="ARBA" id="ARBA00022691"/>
    </source>
</evidence>
<reference evidence="6" key="1">
    <citation type="submission" date="2020-10" db="EMBL/GenBank/DDBJ databases">
        <authorList>
            <person name="Gilroy R."/>
        </authorList>
    </citation>
    <scope>NUCLEOTIDE SEQUENCE</scope>
    <source>
        <strain evidence="6">1370</strain>
    </source>
</reference>
<dbReference type="EMBL" id="DVOL01000093">
    <property type="protein sequence ID" value="HIV11341.1"/>
    <property type="molecule type" value="Genomic_DNA"/>
</dbReference>
<evidence type="ECO:0000256" key="3">
    <source>
        <dbReference type="ARBA" id="ARBA00022603"/>
    </source>
</evidence>
<dbReference type="EC" id="2.1.1.199" evidence="6"/>
<accession>A0A9D1NR70</accession>
<proteinExistence type="inferred from homology"/>
<dbReference type="NCBIfam" id="TIGR00006">
    <property type="entry name" value="16S rRNA (cytosine(1402)-N(4))-methyltransferase RsmH"/>
    <property type="match status" value="1"/>
</dbReference>
<keyword evidence="5" id="KW-0949">S-adenosyl-L-methionine</keyword>
<evidence type="ECO:0000313" key="7">
    <source>
        <dbReference type="Proteomes" id="UP000823960"/>
    </source>
</evidence>
<organism evidence="6 7">
    <name type="scientific">Candidatus Faeciplasma avium</name>
    <dbReference type="NCBI Taxonomy" id="2840798"/>
    <lineage>
        <taxon>Bacteria</taxon>
        <taxon>Bacillati</taxon>
        <taxon>Bacillota</taxon>
        <taxon>Clostridia</taxon>
        <taxon>Eubacteriales</taxon>
        <taxon>Oscillospiraceae</taxon>
        <taxon>Oscillospiraceae incertae sedis</taxon>
        <taxon>Candidatus Faeciplasma</taxon>
    </lineage>
</organism>
<protein>
    <submittedName>
        <fullName evidence="6">16S rRNA (Cytosine(1402)-N(4))-methyltransferase RsmH</fullName>
        <ecNumber evidence="6">2.1.1.199</ecNumber>
    </submittedName>
</protein>
<evidence type="ECO:0000256" key="2">
    <source>
        <dbReference type="ARBA" id="ARBA00022552"/>
    </source>
</evidence>
<keyword evidence="4 6" id="KW-0808">Transferase</keyword>
<keyword evidence="2" id="KW-0698">rRNA processing</keyword>
<dbReference type="InterPro" id="IPR023397">
    <property type="entry name" value="SAM-dep_MeTrfase_MraW_recog"/>
</dbReference>
<comment type="similarity">
    <text evidence="1">Belongs to the methyltransferase superfamily. RsmH family.</text>
</comment>
<gene>
    <name evidence="6" type="primary">rsmH</name>
    <name evidence="6" type="ORF">IAD28_06600</name>
</gene>
<reference evidence="6" key="2">
    <citation type="journal article" date="2021" name="PeerJ">
        <title>Extensive microbial diversity within the chicken gut microbiome revealed by metagenomics and culture.</title>
        <authorList>
            <person name="Gilroy R."/>
            <person name="Ravi A."/>
            <person name="Getino M."/>
            <person name="Pursley I."/>
            <person name="Horton D.L."/>
            <person name="Alikhan N.F."/>
            <person name="Baker D."/>
            <person name="Gharbi K."/>
            <person name="Hall N."/>
            <person name="Watson M."/>
            <person name="Adriaenssens E.M."/>
            <person name="Foster-Nyarko E."/>
            <person name="Jarju S."/>
            <person name="Secka A."/>
            <person name="Antonio M."/>
            <person name="Oren A."/>
            <person name="Chaudhuri R.R."/>
            <person name="La Ragione R."/>
            <person name="Hildebrand F."/>
            <person name="Pallen M.J."/>
        </authorList>
    </citation>
    <scope>NUCLEOTIDE SEQUENCE</scope>
    <source>
        <strain evidence="6">1370</strain>
    </source>
</reference>
<sequence length="157" mass="17515">GEERFSSQIASNIVKKRASCEISTTAQLAEIIKASIPQRFKRDKNPCKKSFQAIRIEVNNELGELSQALGDAFDSLKIGGRLAVITFHSLEDRLVKQRFADFSRGCICPPEFPVCICGRTPRGRLVGKKPVEPSCSELETNNRSHSAKLRIIEKIKD</sequence>
<evidence type="ECO:0000256" key="4">
    <source>
        <dbReference type="ARBA" id="ARBA00022679"/>
    </source>
</evidence>
<dbReference type="AlphaFoldDB" id="A0A9D1NR70"/>
<dbReference type="InterPro" id="IPR002903">
    <property type="entry name" value="RsmH"/>
</dbReference>
<name>A0A9D1NR70_9FIRM</name>
<evidence type="ECO:0000256" key="1">
    <source>
        <dbReference type="ARBA" id="ARBA00010396"/>
    </source>
</evidence>
<dbReference type="Gene3D" id="3.40.50.150">
    <property type="entry name" value="Vaccinia Virus protein VP39"/>
    <property type="match status" value="1"/>
</dbReference>
<feature type="non-terminal residue" evidence="6">
    <location>
        <position position="1"/>
    </location>
</feature>
<dbReference type="Gene3D" id="1.10.150.170">
    <property type="entry name" value="Putative methyltransferase TM0872, insert domain"/>
    <property type="match status" value="1"/>
</dbReference>
<comment type="caution">
    <text evidence="6">The sequence shown here is derived from an EMBL/GenBank/DDBJ whole genome shotgun (WGS) entry which is preliminary data.</text>
</comment>
<dbReference type="GO" id="GO:0070475">
    <property type="term" value="P:rRNA base methylation"/>
    <property type="evidence" value="ECO:0007669"/>
    <property type="project" value="TreeGrafter"/>
</dbReference>
<dbReference type="Proteomes" id="UP000823960">
    <property type="component" value="Unassembled WGS sequence"/>
</dbReference>
<dbReference type="InterPro" id="IPR029063">
    <property type="entry name" value="SAM-dependent_MTases_sf"/>
</dbReference>
<dbReference type="GO" id="GO:0071424">
    <property type="term" value="F:rRNA (cytosine-N4-)-methyltransferase activity"/>
    <property type="evidence" value="ECO:0007669"/>
    <property type="project" value="TreeGrafter"/>
</dbReference>
<dbReference type="PANTHER" id="PTHR11265">
    <property type="entry name" value="S-ADENOSYL-METHYLTRANSFERASE MRAW"/>
    <property type="match status" value="1"/>
</dbReference>